<sequence length="154" mass="17459">MRKKTMSISSWVLFFLCCALLGKAQSAESDHSKIGLMDKGKHRFLLIFAPDSQNEFLLEQDKMLRQAHLGLSERDLLVVQVVENNVEINPHVKEEMPPAASLRQTYKINPAQFAVILVGKDGTEKYRAAHAQAPAVLFDIIDSMPMRQHEKRSE</sequence>
<dbReference type="Pfam" id="PF13778">
    <property type="entry name" value="DUF4174"/>
    <property type="match status" value="1"/>
</dbReference>
<dbReference type="EMBL" id="PYFT01000001">
    <property type="protein sequence ID" value="PSR55801.1"/>
    <property type="molecule type" value="Genomic_DNA"/>
</dbReference>
<dbReference type="InterPro" id="IPR025232">
    <property type="entry name" value="DUF4174"/>
</dbReference>
<evidence type="ECO:0000313" key="4">
    <source>
        <dbReference type="EMBL" id="PSR55801.1"/>
    </source>
</evidence>
<evidence type="ECO:0000256" key="2">
    <source>
        <dbReference type="SAM" id="SignalP"/>
    </source>
</evidence>
<name>A0A2T2YJW6_9BACT</name>
<organism evidence="4 5">
    <name type="scientific">Adhaeribacter arboris</name>
    <dbReference type="NCBI Taxonomy" id="2072846"/>
    <lineage>
        <taxon>Bacteria</taxon>
        <taxon>Pseudomonadati</taxon>
        <taxon>Bacteroidota</taxon>
        <taxon>Cytophagia</taxon>
        <taxon>Cytophagales</taxon>
        <taxon>Hymenobacteraceae</taxon>
        <taxon>Adhaeribacter</taxon>
    </lineage>
</organism>
<protein>
    <recommendedName>
        <fullName evidence="3">DUF4174 domain-containing protein</fullName>
    </recommendedName>
</protein>
<feature type="domain" description="DUF4174" evidence="3">
    <location>
        <begin position="39"/>
        <end position="150"/>
    </location>
</feature>
<dbReference type="RefSeq" id="WP_106931982.1">
    <property type="nucleotide sequence ID" value="NZ_PYFT01000001.1"/>
</dbReference>
<dbReference type="OrthoDB" id="7362103at2"/>
<feature type="chain" id="PRO_5015419866" description="DUF4174 domain-containing protein" evidence="2">
    <location>
        <begin position="25"/>
        <end position="154"/>
    </location>
</feature>
<evidence type="ECO:0000259" key="3">
    <source>
        <dbReference type="Pfam" id="PF13778"/>
    </source>
</evidence>
<feature type="signal peptide" evidence="2">
    <location>
        <begin position="1"/>
        <end position="24"/>
    </location>
</feature>
<dbReference type="Proteomes" id="UP000240357">
    <property type="component" value="Unassembled WGS sequence"/>
</dbReference>
<evidence type="ECO:0000256" key="1">
    <source>
        <dbReference type="ARBA" id="ARBA00022729"/>
    </source>
</evidence>
<comment type="caution">
    <text evidence="4">The sequence shown here is derived from an EMBL/GenBank/DDBJ whole genome shotgun (WGS) entry which is preliminary data.</text>
</comment>
<evidence type="ECO:0000313" key="5">
    <source>
        <dbReference type="Proteomes" id="UP000240357"/>
    </source>
</evidence>
<proteinExistence type="predicted"/>
<gene>
    <name evidence="4" type="ORF">AHMF7605_21025</name>
</gene>
<reference evidence="4 5" key="1">
    <citation type="submission" date="2018-03" db="EMBL/GenBank/DDBJ databases">
        <title>Adhaeribacter sp. HMF7605 Genome sequencing and assembly.</title>
        <authorList>
            <person name="Kang H."/>
            <person name="Kang J."/>
            <person name="Cha I."/>
            <person name="Kim H."/>
            <person name="Joh K."/>
        </authorList>
    </citation>
    <scope>NUCLEOTIDE SEQUENCE [LARGE SCALE GENOMIC DNA]</scope>
    <source>
        <strain evidence="4 5">HMF7605</strain>
    </source>
</reference>
<accession>A0A2T2YJW6</accession>
<keyword evidence="1 2" id="KW-0732">Signal</keyword>
<dbReference type="AlphaFoldDB" id="A0A2T2YJW6"/>
<keyword evidence="5" id="KW-1185">Reference proteome</keyword>